<dbReference type="GO" id="GO:0016813">
    <property type="term" value="F:hydrolase activity, acting on carbon-nitrogen (but not peptide) bonds, in linear amidines"/>
    <property type="evidence" value="ECO:0007669"/>
    <property type="project" value="UniProtKB-ARBA"/>
</dbReference>
<evidence type="ECO:0000256" key="3">
    <source>
        <dbReference type="ARBA" id="ARBA00023211"/>
    </source>
</evidence>
<evidence type="ECO:0000256" key="1">
    <source>
        <dbReference type="ARBA" id="ARBA00022723"/>
    </source>
</evidence>
<dbReference type="EMBL" id="JAVRER010000037">
    <property type="protein sequence ID" value="MDT0418042.1"/>
    <property type="molecule type" value="Genomic_DNA"/>
</dbReference>
<evidence type="ECO:0000313" key="5">
    <source>
        <dbReference type="EMBL" id="MDT0418042.1"/>
    </source>
</evidence>
<protein>
    <submittedName>
        <fullName evidence="5">Arginase family protein</fullName>
    </submittedName>
</protein>
<dbReference type="InterPro" id="IPR006035">
    <property type="entry name" value="Ureohydrolase"/>
</dbReference>
<dbReference type="RefSeq" id="WP_311677399.1">
    <property type="nucleotide sequence ID" value="NZ_JAVRER010000037.1"/>
</dbReference>
<comment type="similarity">
    <text evidence="4">Belongs to the arginase family.</text>
</comment>
<evidence type="ECO:0000256" key="2">
    <source>
        <dbReference type="ARBA" id="ARBA00022801"/>
    </source>
</evidence>
<dbReference type="Proteomes" id="UP001183607">
    <property type="component" value="Unassembled WGS sequence"/>
</dbReference>
<keyword evidence="2" id="KW-0378">Hydrolase</keyword>
<dbReference type="PANTHER" id="PTHR43782:SF3">
    <property type="entry name" value="ARGINASE"/>
    <property type="match status" value="1"/>
</dbReference>
<dbReference type="Gene3D" id="3.40.800.10">
    <property type="entry name" value="Ureohydrolase domain"/>
    <property type="match status" value="1"/>
</dbReference>
<comment type="caution">
    <text evidence="5">The sequence shown here is derived from an EMBL/GenBank/DDBJ whole genome shotgun (WGS) entry which is preliminary data.</text>
</comment>
<keyword evidence="1" id="KW-0479">Metal-binding</keyword>
<evidence type="ECO:0000313" key="6">
    <source>
        <dbReference type="Proteomes" id="UP001183607"/>
    </source>
</evidence>
<keyword evidence="3" id="KW-0464">Manganese</keyword>
<organism evidence="5 6">
    <name type="scientific">Streptomyces evansiae</name>
    <dbReference type="NCBI Taxonomy" id="3075535"/>
    <lineage>
        <taxon>Bacteria</taxon>
        <taxon>Bacillati</taxon>
        <taxon>Actinomycetota</taxon>
        <taxon>Actinomycetes</taxon>
        <taxon>Kitasatosporales</taxon>
        <taxon>Streptomycetaceae</taxon>
        <taxon>Streptomyces</taxon>
    </lineage>
</organism>
<dbReference type="Pfam" id="PF00491">
    <property type="entry name" value="Arginase"/>
    <property type="match status" value="1"/>
</dbReference>
<accession>A0ABD5EB98</accession>
<dbReference type="PANTHER" id="PTHR43782">
    <property type="entry name" value="ARGINASE"/>
    <property type="match status" value="1"/>
</dbReference>
<dbReference type="GO" id="GO:0046872">
    <property type="term" value="F:metal ion binding"/>
    <property type="evidence" value="ECO:0007669"/>
    <property type="project" value="UniProtKB-KW"/>
</dbReference>
<dbReference type="CDD" id="cd09999">
    <property type="entry name" value="Arginase-like_1"/>
    <property type="match status" value="1"/>
</dbReference>
<dbReference type="SUPFAM" id="SSF52768">
    <property type="entry name" value="Arginase/deacetylase"/>
    <property type="match status" value="1"/>
</dbReference>
<name>A0ABD5EB98_9ACTN</name>
<gene>
    <name evidence="5" type="ORF">RM574_21380</name>
</gene>
<dbReference type="PROSITE" id="PS51409">
    <property type="entry name" value="ARGINASE_2"/>
    <property type="match status" value="1"/>
</dbReference>
<dbReference type="InterPro" id="IPR023696">
    <property type="entry name" value="Ureohydrolase_dom_sf"/>
</dbReference>
<evidence type="ECO:0000256" key="4">
    <source>
        <dbReference type="PROSITE-ProRule" id="PRU00742"/>
    </source>
</evidence>
<proteinExistence type="inferred from homology"/>
<dbReference type="AlphaFoldDB" id="A0ABD5EB98"/>
<reference evidence="6" key="1">
    <citation type="submission" date="2023-07" db="EMBL/GenBank/DDBJ databases">
        <title>30 novel species of actinomycetes from the DSMZ collection.</title>
        <authorList>
            <person name="Nouioui I."/>
        </authorList>
    </citation>
    <scope>NUCLEOTIDE SEQUENCE [LARGE SCALE GENOMIC DNA]</scope>
    <source>
        <strain evidence="6">DSM 41982</strain>
    </source>
</reference>
<sequence length="298" mass="30925">MRRTVIIDAPSNLGLRPPAPGEVPGCHGLAAALRARHLPRRIGAHDGGAVPAPAYDRGDWRLGDGVFHAPQLATYTRRLAERIGTLLDAGDFPVVLGGDCAIQLGASLALRRRGRYGLLAADASADFRHLGNAPAVGAAAGEEVAIATGRGQADLADIDGLRPYLREEDIRYAGIRDGDEDIPELTSLGMGVVTVAALRERGPDAVGAALAEELDGGGRAGYWVHCDADVLDPAVMPAVDSPDPGGLEPDELTELLRPLLAHPGCVGLNVTIYDPDKDPEGTAGDTLADLLAAAFPQG</sequence>